<reference evidence="3 4" key="1">
    <citation type="submission" date="2019-09" db="EMBL/GenBank/DDBJ databases">
        <title>Emergence of a chromosome-mediated tetracycline resistance gene in Proteus strain.</title>
        <authorList>
            <person name="He D."/>
            <person name="Wang L."/>
        </authorList>
    </citation>
    <scope>NUCLEOTIDE SEQUENCE [LARGE SCALE GENOMIC DNA]</scope>
    <source>
        <strain evidence="3 4">T60</strain>
    </source>
</reference>
<dbReference type="Gene3D" id="2.160.20.10">
    <property type="entry name" value="Single-stranded right-handed beta-helix, Pectin lyase-like"/>
    <property type="match status" value="1"/>
</dbReference>
<name>A0A6I7DA34_9GAMM</name>
<dbReference type="Pfam" id="PF05860">
    <property type="entry name" value="TPS"/>
    <property type="match status" value="1"/>
</dbReference>
<accession>A0A6I7DA34</accession>
<dbReference type="InterPro" id="IPR012334">
    <property type="entry name" value="Pectin_lyas_fold"/>
</dbReference>
<dbReference type="Proteomes" id="UP000464700">
    <property type="component" value="Chromosome"/>
</dbReference>
<dbReference type="InterPro" id="IPR011050">
    <property type="entry name" value="Pectin_lyase_fold/virulence"/>
</dbReference>
<keyword evidence="1" id="KW-0472">Membrane</keyword>
<keyword evidence="1" id="KW-0812">Transmembrane</keyword>
<dbReference type="SMART" id="SM00912">
    <property type="entry name" value="Haemagg_act"/>
    <property type="match status" value="1"/>
</dbReference>
<dbReference type="InterPro" id="IPR039380">
    <property type="entry name" value="Toxin-ParB-like"/>
</dbReference>
<dbReference type="SUPFAM" id="SSF51126">
    <property type="entry name" value="Pectin lyase-like"/>
    <property type="match status" value="1"/>
</dbReference>
<dbReference type="InterPro" id="IPR008638">
    <property type="entry name" value="FhaB/CdiA-like_TPS"/>
</dbReference>
<evidence type="ECO:0000256" key="1">
    <source>
        <dbReference type="SAM" id="Phobius"/>
    </source>
</evidence>
<feature type="transmembrane region" description="Helical" evidence="1">
    <location>
        <begin position="12"/>
        <end position="30"/>
    </location>
</feature>
<dbReference type="KEGG" id="pcol:F1325_05370"/>
<evidence type="ECO:0000313" key="4">
    <source>
        <dbReference type="Proteomes" id="UP000464700"/>
    </source>
</evidence>
<dbReference type="NCBIfam" id="TIGR01901">
    <property type="entry name" value="adhes_NPXG"/>
    <property type="match status" value="1"/>
</dbReference>
<keyword evidence="4" id="KW-1185">Reference proteome</keyword>
<gene>
    <name evidence="3" type="ORF">F1325_05370</name>
</gene>
<protein>
    <submittedName>
        <fullName evidence="3">Filamentous hemagglutinin N-terminal domain-containing protein</fullName>
    </submittedName>
</protein>
<dbReference type="CDD" id="cd16392">
    <property type="entry name" value="toxin-ParB"/>
    <property type="match status" value="1"/>
</dbReference>
<evidence type="ECO:0000313" key="3">
    <source>
        <dbReference type="EMBL" id="QHN09918.1"/>
    </source>
</evidence>
<evidence type="ECO:0000259" key="2">
    <source>
        <dbReference type="SMART" id="SM00912"/>
    </source>
</evidence>
<feature type="domain" description="Filamentous haemagglutinin FhaB/tRNA nuclease CdiA-like TPS" evidence="2">
    <location>
        <begin position="46"/>
        <end position="166"/>
    </location>
</feature>
<sequence>MDEKDISRKQRLISYSIIYLTAIYPLHPAWSSVITPSDKTIKISQQNTVPIINIATPNDIGVSHNQFHSFNVGKQGVVLNNATIPINTQLAKKVNANANLKGNAAHLIINEVVGNGHSQLLGKLEVAGQQADVLIANPNGITCDGCSFINTPAITLTTGKPQFSPQGAYSAIEVKKGSVVIGKQGMNTELQNYADIISRSIELNGKINAKNLSLMQGNNRIDFEKGTVNSLNGEGIKSTISIDTKALGGMYANQIRLVSTEKGVGVNLSDVQTTQNSMNLTVDGKITFNGNIQSEKDINVSSKELQINRDTKLKAKRDITLATHALTNHSEIISEKDMRLFADKLTNKGEKAVIQAKDNLWIQKNAQGDPSSLIENQSATIKTEKGDLIIRTKKLVNESITPLFKEIKQEPDSKLSINIGNHLLSPFRSPTDDFLLVILFPELKDFSDKKWFDILDLKNNGGVNVERLYFEKSEQYVPSVISSGNNLYIQSNEFINNQSRIIANNNLIATGSNAKLYYYRSGYLNKWDVYSHDNSQFYYRDDIVKYKLDEAKFNKISHFVPFVKTGSHYEFSVNDVSDYIIKAGNNLVLDFKNSIDLERKLPSTGKEIKKFRGLSGFENAILAKNILLNANNMNISLNLTAKDSLSIIADKNININNSELLADENINLTATDTINFENIDVSAKYFTTTTKKGDISHLFNPTTFYTLKGVKSPYIDISEKIDFHSGKSIYISNVIINKPNEINLSALEDIKINRDESFLFNLVPFIRDSGYIPGFLINMGIWESNHNIVFTSGKDIISQGIKYNSNKAIIFNAGQDIFLSSKSIKDADPFFSDIHYPQLQSKLFSDNNLILNTARDIDLTSTILNSKDKVIVLAGRNIKLGANAYSAIKDPHENAQDIQYATATITGNKGISIASSGTLITEGSSFKSEGDVTISSGDNIQLGSVRTHFRKESGSYLEELRKQVSTEINSGNNLTLLSEGSILFQASKLTANKEIDIAAKGGFLYAKAMEESSYYKEEKKKCNRWTLCITKKKYTKTFYNTNNKVTEFIANSNINLFAKDDITLEATKIDTAKNAKLTSKTGKVNFKAVKNTAFKQVISGGNVKGAIIGGLAAEIAAISLGDNTIKAEEWHKKSESQAQFVRLFGGIAGGIFTGEPGGVYSGARGAENSFRYNYLSHHQQKLMEKELSAETNYFKKTAIYLKWLSADIGQDTGFNAGLVAGIPTGLYETIEGLASLATNPLETYQAIKAVIQSDNAFDTLTQAVKQSYIDRIEKLEAEYQKAGVSGSFNAGVESGKLIFDLVGLFAGGAGVVKGSSQLIAKTSAKITTRNKLISSIKSGQVGLSDPDAVDLIKADMLKNFYSYKAPSGIIAGYIDKKGIYYVTEGNHRMVAAVEIYNEIGEIKYINQLLDNGSWTKIENPIVDSKPLPVRKIK</sequence>
<dbReference type="EMBL" id="CP043925">
    <property type="protein sequence ID" value="QHN09918.1"/>
    <property type="molecule type" value="Genomic_DNA"/>
</dbReference>
<proteinExistence type="predicted"/>
<keyword evidence="1" id="KW-1133">Transmembrane helix</keyword>
<organism evidence="3 4">
    <name type="scientific">Proteus columbae</name>
    <dbReference type="NCBI Taxonomy" id="1987580"/>
    <lineage>
        <taxon>Bacteria</taxon>
        <taxon>Pseudomonadati</taxon>
        <taxon>Pseudomonadota</taxon>
        <taxon>Gammaproteobacteria</taxon>
        <taxon>Enterobacterales</taxon>
        <taxon>Morganellaceae</taxon>
        <taxon>Proteus</taxon>
    </lineage>
</organism>